<feature type="transmembrane region" description="Helical" evidence="1">
    <location>
        <begin position="56"/>
        <end position="79"/>
    </location>
</feature>
<feature type="transmembrane region" description="Helical" evidence="1">
    <location>
        <begin position="178"/>
        <end position="199"/>
    </location>
</feature>
<feature type="transmembrane region" description="Helical" evidence="1">
    <location>
        <begin position="12"/>
        <end position="36"/>
    </location>
</feature>
<feature type="transmembrane region" description="Helical" evidence="1">
    <location>
        <begin position="247"/>
        <end position="267"/>
    </location>
</feature>
<proteinExistence type="predicted"/>
<dbReference type="WBParaSite" id="MBELARI_LOCUS17323">
    <property type="protein sequence ID" value="MBELARI_LOCUS17323"/>
    <property type="gene ID" value="MBELARI_LOCUS17323"/>
</dbReference>
<dbReference type="AlphaFoldDB" id="A0AAF3ET49"/>
<reference evidence="3" key="1">
    <citation type="submission" date="2024-02" db="UniProtKB">
        <authorList>
            <consortium name="WormBaseParasite"/>
        </authorList>
    </citation>
    <scope>IDENTIFICATION</scope>
</reference>
<keyword evidence="1" id="KW-1133">Transmembrane helix</keyword>
<evidence type="ECO:0000256" key="1">
    <source>
        <dbReference type="SAM" id="Phobius"/>
    </source>
</evidence>
<sequence length="272" mass="30637">MWQNHVEIIKVFGLGTALTIITCVLVTIRTNLSAALTDPNAPHAFEISPILLLKVNNWTCVLATLIFSIALFTNLFAIYRSVVNRRLAVTVRVLATAENVNRFVITFSELFTNMCSAFAICRYMVIASDGTLLESALRWPFGQCLFCYALGSVKLVGTILSNRLAYESRVLAQTVGTINNAIPMTIVCFMIVLDLFTLLRVRKWAANHTSHPDKRLLKQMLISSCVYFIQYVVFPSLYWAICTCFGFYLQNAIFLVINVLQFGIYTLGMRLD</sequence>
<keyword evidence="2" id="KW-1185">Reference proteome</keyword>
<feature type="transmembrane region" description="Helical" evidence="1">
    <location>
        <begin position="220"/>
        <end position="241"/>
    </location>
</feature>
<protein>
    <submittedName>
        <fullName evidence="3">Uncharacterized protein</fullName>
    </submittedName>
</protein>
<keyword evidence="1" id="KW-0472">Membrane</keyword>
<feature type="transmembrane region" description="Helical" evidence="1">
    <location>
        <begin position="145"/>
        <end position="166"/>
    </location>
</feature>
<keyword evidence="1" id="KW-0812">Transmembrane</keyword>
<evidence type="ECO:0000313" key="2">
    <source>
        <dbReference type="Proteomes" id="UP000887575"/>
    </source>
</evidence>
<accession>A0AAF3ET49</accession>
<evidence type="ECO:0000313" key="3">
    <source>
        <dbReference type="WBParaSite" id="MBELARI_LOCUS17323"/>
    </source>
</evidence>
<organism evidence="2 3">
    <name type="scientific">Mesorhabditis belari</name>
    <dbReference type="NCBI Taxonomy" id="2138241"/>
    <lineage>
        <taxon>Eukaryota</taxon>
        <taxon>Metazoa</taxon>
        <taxon>Ecdysozoa</taxon>
        <taxon>Nematoda</taxon>
        <taxon>Chromadorea</taxon>
        <taxon>Rhabditida</taxon>
        <taxon>Rhabditina</taxon>
        <taxon>Rhabditomorpha</taxon>
        <taxon>Rhabditoidea</taxon>
        <taxon>Rhabditidae</taxon>
        <taxon>Mesorhabditinae</taxon>
        <taxon>Mesorhabditis</taxon>
    </lineage>
</organism>
<name>A0AAF3ET49_9BILA</name>
<dbReference type="Proteomes" id="UP000887575">
    <property type="component" value="Unassembled WGS sequence"/>
</dbReference>